<protein>
    <submittedName>
        <fullName evidence="2">Uncharacterized protein</fullName>
    </submittedName>
</protein>
<name>A0A915KJU9_ROMCU</name>
<evidence type="ECO:0000313" key="1">
    <source>
        <dbReference type="Proteomes" id="UP000887565"/>
    </source>
</evidence>
<dbReference type="Proteomes" id="UP000887565">
    <property type="component" value="Unplaced"/>
</dbReference>
<evidence type="ECO:0000313" key="2">
    <source>
        <dbReference type="WBParaSite" id="nRc.2.0.1.t39034-RA"/>
    </source>
</evidence>
<reference evidence="2" key="1">
    <citation type="submission" date="2022-11" db="UniProtKB">
        <authorList>
            <consortium name="WormBaseParasite"/>
        </authorList>
    </citation>
    <scope>IDENTIFICATION</scope>
</reference>
<dbReference type="AlphaFoldDB" id="A0A915KJU9"/>
<proteinExistence type="predicted"/>
<accession>A0A915KJU9</accession>
<keyword evidence="1" id="KW-1185">Reference proteome</keyword>
<organism evidence="1 2">
    <name type="scientific">Romanomermis culicivorax</name>
    <name type="common">Nematode worm</name>
    <dbReference type="NCBI Taxonomy" id="13658"/>
    <lineage>
        <taxon>Eukaryota</taxon>
        <taxon>Metazoa</taxon>
        <taxon>Ecdysozoa</taxon>
        <taxon>Nematoda</taxon>
        <taxon>Enoplea</taxon>
        <taxon>Dorylaimia</taxon>
        <taxon>Mermithida</taxon>
        <taxon>Mermithoidea</taxon>
        <taxon>Mermithidae</taxon>
        <taxon>Romanomermis</taxon>
    </lineage>
</organism>
<dbReference type="WBParaSite" id="nRc.2.0.1.t39034-RA">
    <property type="protein sequence ID" value="nRc.2.0.1.t39034-RA"/>
    <property type="gene ID" value="nRc.2.0.1.g39034"/>
</dbReference>
<sequence>STRQDLSIDTNLEREKNLLSVASISPDLGDLNAFKFNSTRNDETSETTALLGPNVHTHAHDANSTWGSVCEYRRMIISPVRSQDRLASCELQGIMPFYPIEKANLLKDEETNSKINYSCDQDIFQLSS</sequence>